<dbReference type="CDD" id="cd07000">
    <property type="entry name" value="cupin_HGO_N"/>
    <property type="match status" value="1"/>
</dbReference>
<dbReference type="InterPro" id="IPR046452">
    <property type="entry name" value="HgmA_N"/>
</dbReference>
<evidence type="ECO:0000256" key="4">
    <source>
        <dbReference type="ARBA" id="ARBA00013127"/>
    </source>
</evidence>
<comment type="cofactor">
    <cofactor evidence="1">
        <name>Fe cation</name>
        <dbReference type="ChEBI" id="CHEBI:24875"/>
    </cofactor>
</comment>
<evidence type="ECO:0000259" key="9">
    <source>
        <dbReference type="Pfam" id="PF04209"/>
    </source>
</evidence>
<evidence type="ECO:0000256" key="1">
    <source>
        <dbReference type="ARBA" id="ARBA00001962"/>
    </source>
</evidence>
<dbReference type="InterPro" id="IPR005708">
    <property type="entry name" value="Homogentis_dOase"/>
</dbReference>
<keyword evidence="6" id="KW-0223">Dioxygenase</keyword>
<dbReference type="InterPro" id="IPR014710">
    <property type="entry name" value="RmlC-like_jellyroll"/>
</dbReference>
<evidence type="ECO:0000259" key="10">
    <source>
        <dbReference type="Pfam" id="PF20510"/>
    </source>
</evidence>
<dbReference type="Gene3D" id="2.60.120.10">
    <property type="entry name" value="Jelly Rolls"/>
    <property type="match status" value="1"/>
</dbReference>
<dbReference type="EC" id="1.13.11.5" evidence="4"/>
<evidence type="ECO:0000256" key="8">
    <source>
        <dbReference type="ARBA" id="ARBA00023004"/>
    </source>
</evidence>
<protein>
    <recommendedName>
        <fullName evidence="4">homogentisate 1,2-dioxygenase</fullName>
        <ecNumber evidence="4">1.13.11.5</ecNumber>
    </recommendedName>
</protein>
<feature type="domain" description="Homogentisate 1,2-dioxygenase C-terminal" evidence="9">
    <location>
        <begin position="295"/>
        <end position="429"/>
    </location>
</feature>
<name>A0ABY6TQH8_BIOOC</name>
<evidence type="ECO:0000313" key="12">
    <source>
        <dbReference type="Proteomes" id="UP000766486"/>
    </source>
</evidence>
<evidence type="ECO:0000313" key="11">
    <source>
        <dbReference type="EMBL" id="VUC20873.1"/>
    </source>
</evidence>
<comment type="similarity">
    <text evidence="3">Belongs to the homogentisate dioxygenase family.</text>
</comment>
<proteinExistence type="inferred from homology"/>
<accession>A0ABY6TQH8</accession>
<gene>
    <name evidence="11" type="ORF">CLO192961_LOCUS35045</name>
</gene>
<sequence length="478" mass="53474">MPRDIIAKAFLSTGADIKDYTYQRGFGNRFSSEAVPDVLPKGRNAPQRVKYDLYSEQLNGSSFIAPRRDIRHVWMYRIRPSVSHGRVSASEMNTYIESVFSSANQNVETVASQESWDPFPLPSRHTGDGIDFVCGIRTVGGQGDPTLREGLAVHIYSADSSMNKSAFCNNDGDLLIIPQTGRLDIQTELGWMMVHPGEIAVIQAGIRFRVLLLMVPLEVFGGHYDLPELGPLGSNGLALPQDFQSPCASFDLDNSNWRIVYKLAGQLHACNQNHTPFDVVAWQGNLVPYKYAIEKFVNLANVEKDQADPTIYCVLTAKSKIPGVSLTDFLIFTPKWITTSNTFRPPYYHRNMSTEIMGLIYGEYGGSSHKLEPGGLSYEASYMPHGETYETWRRATTRELAPERICEGTAAFMFHVSVPIFLTKWVLEGEGARTRHSHRSQDEQLDSFQSHFLNHVEEVNLELEAAGLPPLTSSEAKK</sequence>
<keyword evidence="7" id="KW-0560">Oxidoreductase</keyword>
<keyword evidence="12" id="KW-1185">Reference proteome</keyword>
<dbReference type="PANTHER" id="PTHR11056">
    <property type="entry name" value="HOMOGENTISATE 1,2-DIOXYGENASE"/>
    <property type="match status" value="1"/>
</dbReference>
<dbReference type="Proteomes" id="UP000766486">
    <property type="component" value="Unassembled WGS sequence"/>
</dbReference>
<dbReference type="EMBL" id="CABFNS010000294">
    <property type="protein sequence ID" value="VUC20873.1"/>
    <property type="molecule type" value="Genomic_DNA"/>
</dbReference>
<reference evidence="11 12" key="1">
    <citation type="submission" date="2019-06" db="EMBL/GenBank/DDBJ databases">
        <authorList>
            <person name="Broberg M."/>
        </authorList>
    </citation>
    <scope>NUCLEOTIDE SEQUENCE [LARGE SCALE GENOMIC DNA]</scope>
</reference>
<comment type="caution">
    <text evidence="11">The sequence shown here is derived from an EMBL/GenBank/DDBJ whole genome shotgun (WGS) entry which is preliminary data.</text>
</comment>
<evidence type="ECO:0000256" key="7">
    <source>
        <dbReference type="ARBA" id="ARBA00023002"/>
    </source>
</evidence>
<dbReference type="SUPFAM" id="SSF51182">
    <property type="entry name" value="RmlC-like cupins"/>
    <property type="match status" value="1"/>
</dbReference>
<dbReference type="InterPro" id="IPR011051">
    <property type="entry name" value="RmlC_Cupin_sf"/>
</dbReference>
<dbReference type="PANTHER" id="PTHR11056:SF0">
    <property type="entry name" value="HOMOGENTISATE 1,2-DIOXYGENASE"/>
    <property type="match status" value="1"/>
</dbReference>
<evidence type="ECO:0000256" key="5">
    <source>
        <dbReference type="ARBA" id="ARBA00022723"/>
    </source>
</evidence>
<organism evidence="11 12">
    <name type="scientific">Bionectria ochroleuca</name>
    <name type="common">Gliocladium roseum</name>
    <dbReference type="NCBI Taxonomy" id="29856"/>
    <lineage>
        <taxon>Eukaryota</taxon>
        <taxon>Fungi</taxon>
        <taxon>Dikarya</taxon>
        <taxon>Ascomycota</taxon>
        <taxon>Pezizomycotina</taxon>
        <taxon>Sordariomycetes</taxon>
        <taxon>Hypocreomycetidae</taxon>
        <taxon>Hypocreales</taxon>
        <taxon>Bionectriaceae</taxon>
        <taxon>Clonostachys</taxon>
    </lineage>
</organism>
<keyword evidence="5" id="KW-0479">Metal-binding</keyword>
<evidence type="ECO:0000256" key="2">
    <source>
        <dbReference type="ARBA" id="ARBA00004704"/>
    </source>
</evidence>
<dbReference type="InterPro" id="IPR046451">
    <property type="entry name" value="HgmA_C"/>
</dbReference>
<evidence type="ECO:0000256" key="6">
    <source>
        <dbReference type="ARBA" id="ARBA00022964"/>
    </source>
</evidence>
<dbReference type="Pfam" id="PF04209">
    <property type="entry name" value="HgmA_C"/>
    <property type="match status" value="1"/>
</dbReference>
<evidence type="ECO:0000256" key="3">
    <source>
        <dbReference type="ARBA" id="ARBA00007757"/>
    </source>
</evidence>
<feature type="domain" description="Homogentisate 1,2-dioxygenase N-terminal" evidence="10">
    <location>
        <begin position="21"/>
        <end position="292"/>
    </location>
</feature>
<dbReference type="Pfam" id="PF20510">
    <property type="entry name" value="HgmA_N"/>
    <property type="match status" value="1"/>
</dbReference>
<keyword evidence="8" id="KW-0408">Iron</keyword>
<comment type="pathway">
    <text evidence="2">Amino-acid degradation; L-phenylalanine degradation; acetoacetate and fumarate from L-phenylalanine: step 4/6.</text>
</comment>